<dbReference type="GO" id="GO:0046872">
    <property type="term" value="F:metal ion binding"/>
    <property type="evidence" value="ECO:0007669"/>
    <property type="project" value="UniProtKB-KW"/>
</dbReference>
<evidence type="ECO:0000256" key="1">
    <source>
        <dbReference type="ARBA" id="ARBA00022574"/>
    </source>
</evidence>
<dbReference type="PROSITE" id="PS50082">
    <property type="entry name" value="WD_REPEATS_2"/>
    <property type="match status" value="4"/>
</dbReference>
<dbReference type="InterPro" id="IPR019775">
    <property type="entry name" value="WD40_repeat_CS"/>
</dbReference>
<dbReference type="SUPFAM" id="SSF50978">
    <property type="entry name" value="WD40 repeat-like"/>
    <property type="match status" value="1"/>
</dbReference>
<feature type="repeat" description="WD" evidence="6">
    <location>
        <begin position="777"/>
        <end position="808"/>
    </location>
</feature>
<dbReference type="InterPro" id="IPR011429">
    <property type="entry name" value="Cyt_c_Planctomycete-type"/>
</dbReference>
<dbReference type="PROSITE" id="PS50294">
    <property type="entry name" value="WD_REPEATS_REGION"/>
    <property type="match status" value="4"/>
</dbReference>
<dbReference type="Pfam" id="PF00400">
    <property type="entry name" value="WD40"/>
    <property type="match status" value="5"/>
</dbReference>
<dbReference type="InterPro" id="IPR036322">
    <property type="entry name" value="WD40_repeat_dom_sf"/>
</dbReference>
<feature type="domain" description="Cytochrome c" evidence="8">
    <location>
        <begin position="21"/>
        <end position="107"/>
    </location>
</feature>
<keyword evidence="4" id="KW-0677">Repeat</keyword>
<keyword evidence="5 7" id="KW-0408">Iron</keyword>
<dbReference type="OrthoDB" id="9811281at2"/>
<dbReference type="Proteomes" id="UP000319576">
    <property type="component" value="Chromosome"/>
</dbReference>
<dbReference type="SMART" id="SM00320">
    <property type="entry name" value="WD40"/>
    <property type="match status" value="7"/>
</dbReference>
<evidence type="ECO:0000256" key="6">
    <source>
        <dbReference type="PROSITE-ProRule" id="PRU00221"/>
    </source>
</evidence>
<dbReference type="InterPro" id="IPR001680">
    <property type="entry name" value="WD40_rpt"/>
</dbReference>
<reference evidence="9 10" key="1">
    <citation type="submission" date="2019-02" db="EMBL/GenBank/DDBJ databases">
        <title>Deep-cultivation of Planctomycetes and their phenomic and genomic characterization uncovers novel biology.</title>
        <authorList>
            <person name="Wiegand S."/>
            <person name="Jogler M."/>
            <person name="Boedeker C."/>
            <person name="Pinto D."/>
            <person name="Vollmers J."/>
            <person name="Rivas-Marin E."/>
            <person name="Kohn T."/>
            <person name="Peeters S.H."/>
            <person name="Heuer A."/>
            <person name="Rast P."/>
            <person name="Oberbeckmann S."/>
            <person name="Bunk B."/>
            <person name="Jeske O."/>
            <person name="Meyerdierks A."/>
            <person name="Storesund J.E."/>
            <person name="Kallscheuer N."/>
            <person name="Luecker S."/>
            <person name="Lage O.M."/>
            <person name="Pohl T."/>
            <person name="Merkel B.J."/>
            <person name="Hornburger P."/>
            <person name="Mueller R.-W."/>
            <person name="Bruemmer F."/>
            <person name="Labrenz M."/>
            <person name="Spormann A.M."/>
            <person name="Op den Camp H."/>
            <person name="Overmann J."/>
            <person name="Amann R."/>
            <person name="Jetten M.S.M."/>
            <person name="Mascher T."/>
            <person name="Medema M.H."/>
            <person name="Devos D.P."/>
            <person name="Kaster A.-K."/>
            <person name="Ovreas L."/>
            <person name="Rohde M."/>
            <person name="Galperin M.Y."/>
            <person name="Jogler C."/>
        </authorList>
    </citation>
    <scope>NUCLEOTIDE SEQUENCE [LARGE SCALE GENOMIC DNA]</scope>
    <source>
        <strain evidence="9 10">ETA_A1</strain>
    </source>
</reference>
<dbReference type="AlphaFoldDB" id="A0A517XTM6"/>
<feature type="repeat" description="WD" evidence="6">
    <location>
        <begin position="735"/>
        <end position="767"/>
    </location>
</feature>
<dbReference type="Pfam" id="PF07635">
    <property type="entry name" value="PSCyt1"/>
    <property type="match status" value="1"/>
</dbReference>
<keyword evidence="10" id="KW-1185">Reference proteome</keyword>
<evidence type="ECO:0000259" key="8">
    <source>
        <dbReference type="PROSITE" id="PS51007"/>
    </source>
</evidence>
<accession>A0A517XTM6</accession>
<feature type="repeat" description="WD" evidence="6">
    <location>
        <begin position="611"/>
        <end position="652"/>
    </location>
</feature>
<dbReference type="EMBL" id="CP036273">
    <property type="protein sequence ID" value="QDU20852.1"/>
    <property type="molecule type" value="Genomic_DNA"/>
</dbReference>
<dbReference type="InterPro" id="IPR036909">
    <property type="entry name" value="Cyt_c-like_dom_sf"/>
</dbReference>
<gene>
    <name evidence="9" type="ORF">ETAA1_28140</name>
</gene>
<evidence type="ECO:0000313" key="9">
    <source>
        <dbReference type="EMBL" id="QDU20852.1"/>
    </source>
</evidence>
<evidence type="ECO:0000256" key="7">
    <source>
        <dbReference type="PROSITE-ProRule" id="PRU00433"/>
    </source>
</evidence>
<evidence type="ECO:0000256" key="3">
    <source>
        <dbReference type="ARBA" id="ARBA00022723"/>
    </source>
</evidence>
<dbReference type="PANTHER" id="PTHR44129">
    <property type="entry name" value="WD REPEAT-CONTAINING PROTEIN POP1"/>
    <property type="match status" value="1"/>
</dbReference>
<dbReference type="PROSITE" id="PS51007">
    <property type="entry name" value="CYTC"/>
    <property type="match status" value="1"/>
</dbReference>
<evidence type="ECO:0000256" key="4">
    <source>
        <dbReference type="ARBA" id="ARBA00022737"/>
    </source>
</evidence>
<protein>
    <submittedName>
        <fullName evidence="9">WD domain, G-beta repeat</fullName>
    </submittedName>
</protein>
<dbReference type="CDD" id="cd00200">
    <property type="entry name" value="WD40"/>
    <property type="match status" value="1"/>
</dbReference>
<dbReference type="GO" id="GO:0020037">
    <property type="term" value="F:heme binding"/>
    <property type="evidence" value="ECO:0007669"/>
    <property type="project" value="InterPro"/>
</dbReference>
<keyword evidence="1 6" id="KW-0853">WD repeat</keyword>
<dbReference type="Gene3D" id="1.10.760.10">
    <property type="entry name" value="Cytochrome c-like domain"/>
    <property type="match status" value="1"/>
</dbReference>
<feature type="repeat" description="WD" evidence="6">
    <location>
        <begin position="653"/>
        <end position="694"/>
    </location>
</feature>
<keyword evidence="3 7" id="KW-0479">Metal-binding</keyword>
<evidence type="ECO:0000313" key="10">
    <source>
        <dbReference type="Proteomes" id="UP000319576"/>
    </source>
</evidence>
<sequence>MHVRSLVAALLLAAPVAGQEPLAEKARAVLKTHCVRCHGQDGAVEGGLNYVGDLGKLVSRKKVVPGNADESRLFKRMTDGTMPPPDEQPRPSEAELAAVRAWIQAGAPGASLANRAAITPAEVHAAVLADLDTHDRRARRFQRYFTLTHLHNAGLSDDELQTYRNALSKLVNSLSWNSTVRVPVPVDAARTVLRIDLRWYQWDATTWNRILLEYPYGVLDDTIAARAVSVNTAARLPVVRADWFVATASRAPLYYDVLQLPANLADLERQLRVDSTLNIQQERVARVGFNGSGVSRFNRVLERHDSAQGMYWRTYDFDEPPANLTERANGNLLADRRNVFAHPLGPVAAEQPFQHAGGEAIFALPNGLHAFFLVNAVNARLDKAPVAIVSDPKRPDRAVEAGVSCMSCHVTGILPKPDQVRDHLGKNPAAFRRQDADLIRALYPPKEKSLELMADDMKRYAAALARTGSKVTRFEPVSTITGRYEADLDLPTAAAEVGLRPEEFVRRINDSETLARHVGSLRAAGGTVGRQIWVQAFGDHVRELQLGALYQGNLNGPTLPDNTGEIDPLEARGETANQAAFSSDGRRAVIASGDRSVRLYDVEGRRDLKRFVGHGASVWAVALAADGKRAMSGSLDGTARVWDVQTGLEVSRFTGHDGLVSAVAFTPDGKWGVTGGFDGVVAVWKAGSGEELRRREVGGYVASVAVSPDGKHALVAAGRSAVLWDLHTGAEVRRFAHDAAPVSAVAFDPSGIAIVTGDDAGRVRMWDSRAETSGVLIGTHAGPVRAVAVRDGRMVLSASSDRTLRLWDAALPGRDPATFRRHAAPVVSAAFLANGTQTVSADRGLVILPWSVGPLVAPRPVPVTPPAAPDRIPPARP</sequence>
<dbReference type="RefSeq" id="WP_145239121.1">
    <property type="nucleotide sequence ID" value="NZ_CP036273.1"/>
</dbReference>
<dbReference type="InterPro" id="IPR015943">
    <property type="entry name" value="WD40/YVTN_repeat-like_dom_sf"/>
</dbReference>
<dbReference type="SUPFAM" id="SSF46626">
    <property type="entry name" value="Cytochrome c"/>
    <property type="match status" value="1"/>
</dbReference>
<proteinExistence type="predicted"/>
<dbReference type="PROSITE" id="PS00678">
    <property type="entry name" value="WD_REPEATS_1"/>
    <property type="match status" value="1"/>
</dbReference>
<dbReference type="InterPro" id="IPR050349">
    <property type="entry name" value="WD_LIS1/nudF_dynein_reg"/>
</dbReference>
<name>A0A517XTM6_9BACT</name>
<dbReference type="KEGG" id="uli:ETAA1_28140"/>
<dbReference type="InterPro" id="IPR009056">
    <property type="entry name" value="Cyt_c-like_dom"/>
</dbReference>
<organism evidence="9 10">
    <name type="scientific">Urbifossiella limnaea</name>
    <dbReference type="NCBI Taxonomy" id="2528023"/>
    <lineage>
        <taxon>Bacteria</taxon>
        <taxon>Pseudomonadati</taxon>
        <taxon>Planctomycetota</taxon>
        <taxon>Planctomycetia</taxon>
        <taxon>Gemmatales</taxon>
        <taxon>Gemmataceae</taxon>
        <taxon>Urbifossiella</taxon>
    </lineage>
</organism>
<evidence type="ECO:0000256" key="2">
    <source>
        <dbReference type="ARBA" id="ARBA00022617"/>
    </source>
</evidence>
<dbReference type="Gene3D" id="2.130.10.10">
    <property type="entry name" value="YVTN repeat-like/Quinoprotein amine dehydrogenase"/>
    <property type="match status" value="3"/>
</dbReference>
<dbReference type="GO" id="GO:0009055">
    <property type="term" value="F:electron transfer activity"/>
    <property type="evidence" value="ECO:0007669"/>
    <property type="project" value="InterPro"/>
</dbReference>
<evidence type="ECO:0000256" key="5">
    <source>
        <dbReference type="ARBA" id="ARBA00023004"/>
    </source>
</evidence>
<keyword evidence="2 7" id="KW-0349">Heme</keyword>